<dbReference type="AlphaFoldDB" id="A0A972K0V2"/>
<protein>
    <submittedName>
        <fullName evidence="1">Uncharacterized protein</fullName>
    </submittedName>
</protein>
<keyword evidence="2" id="KW-1185">Reference proteome</keyword>
<dbReference type="EMBL" id="WHOD01000055">
    <property type="protein sequence ID" value="NOU94195.1"/>
    <property type="molecule type" value="Genomic_DNA"/>
</dbReference>
<comment type="caution">
    <text evidence="1">The sequence shown here is derived from an EMBL/GenBank/DDBJ whole genome shotgun (WGS) entry which is preliminary data.</text>
</comment>
<evidence type="ECO:0000313" key="1">
    <source>
        <dbReference type="EMBL" id="NOU94195.1"/>
    </source>
</evidence>
<accession>A0A972K0V2</accession>
<sequence>MSSTKHGWQNKLEQWKYRAKQQIFGTEDIEESAEPIELSAVMLEKCKIMAEAEQTTVNDVVQQILEHYWLQRSNELSTPISREHIDRNPIFLLDALAHRNFKPFGVGESHYDQ</sequence>
<gene>
    <name evidence="1" type="ORF">GC093_13350</name>
</gene>
<name>A0A972K0V2_9BACL</name>
<evidence type="ECO:0000313" key="2">
    <source>
        <dbReference type="Proteomes" id="UP000641588"/>
    </source>
</evidence>
<reference evidence="1" key="1">
    <citation type="submission" date="2019-10" db="EMBL/GenBank/DDBJ databases">
        <title>Description of Paenibacillus glebae sp. nov.</title>
        <authorList>
            <person name="Carlier A."/>
            <person name="Qi S."/>
        </authorList>
    </citation>
    <scope>NUCLEOTIDE SEQUENCE</scope>
    <source>
        <strain evidence="1">LMG 31456</strain>
    </source>
</reference>
<dbReference type="RefSeq" id="WP_171652400.1">
    <property type="nucleotide sequence ID" value="NZ_WHOD01000055.1"/>
</dbReference>
<proteinExistence type="predicted"/>
<dbReference type="Proteomes" id="UP000641588">
    <property type="component" value="Unassembled WGS sequence"/>
</dbReference>
<organism evidence="1 2">
    <name type="scientific">Paenibacillus foliorum</name>
    <dbReference type="NCBI Taxonomy" id="2654974"/>
    <lineage>
        <taxon>Bacteria</taxon>
        <taxon>Bacillati</taxon>
        <taxon>Bacillota</taxon>
        <taxon>Bacilli</taxon>
        <taxon>Bacillales</taxon>
        <taxon>Paenibacillaceae</taxon>
        <taxon>Paenibacillus</taxon>
    </lineage>
</organism>